<reference evidence="1 2" key="1">
    <citation type="submission" date="2019-08" db="EMBL/GenBank/DDBJ databases">
        <title>Pseudomonas haemolytica sp. nov. isolated from raw milk and skim milk concentrate.</title>
        <authorList>
            <person name="Hofmann K."/>
            <person name="Huptas C."/>
            <person name="Doll E."/>
            <person name="Scherer S."/>
            <person name="Wenning M."/>
        </authorList>
    </citation>
    <scope>NUCLEOTIDE SEQUENCE [LARGE SCALE GENOMIC DNA]</scope>
    <source>
        <strain evidence="1 2">DSM 108987</strain>
    </source>
</reference>
<evidence type="ECO:0000313" key="1">
    <source>
        <dbReference type="EMBL" id="MRJ36915.1"/>
    </source>
</evidence>
<name>A0A5P1D8W3_9PSED</name>
<proteinExistence type="predicted"/>
<sequence length="90" mass="10517">MQGQYRTAHAGGKCTFGRQACTFHRRGRHRHETWQAQSSRDSVRWLPSGFLCELPGTCHERYPAAAPSRSFFASPPWVVYRRYQRAQPRH</sequence>
<dbReference type="Proteomes" id="UP000408764">
    <property type="component" value="Unassembled WGS sequence"/>
</dbReference>
<accession>A0A5P1D8W3</accession>
<organism evidence="1 2">
    <name type="scientific">Pseudomonas haemolytica</name>
    <dbReference type="NCBI Taxonomy" id="2600065"/>
    <lineage>
        <taxon>Bacteria</taxon>
        <taxon>Pseudomonadati</taxon>
        <taxon>Pseudomonadota</taxon>
        <taxon>Gammaproteobacteria</taxon>
        <taxon>Pseudomonadales</taxon>
        <taxon>Pseudomonadaceae</taxon>
        <taxon>Pseudomonas</taxon>
    </lineage>
</organism>
<evidence type="ECO:0000313" key="2">
    <source>
        <dbReference type="Proteomes" id="UP000408764"/>
    </source>
</evidence>
<dbReference type="EMBL" id="VOIW01000002">
    <property type="protein sequence ID" value="MRJ36915.1"/>
    <property type="molecule type" value="Genomic_DNA"/>
</dbReference>
<dbReference type="AlphaFoldDB" id="A0A5P1D8W3"/>
<gene>
    <name evidence="1" type="ORF">FRT59_08030</name>
</gene>
<comment type="caution">
    <text evidence="1">The sequence shown here is derived from an EMBL/GenBank/DDBJ whole genome shotgun (WGS) entry which is preliminary data.</text>
</comment>
<protein>
    <submittedName>
        <fullName evidence="1">Uncharacterized protein</fullName>
    </submittedName>
</protein>